<dbReference type="RefSeq" id="WP_281534514.1">
    <property type="nucleotide sequence ID" value="NZ_CP075584.1"/>
</dbReference>
<keyword evidence="2" id="KW-1185">Reference proteome</keyword>
<sequence>MFAAVRRLRGPELQGLLTQIKIAKQNVDTRVLIAKLTSDPAQISDLCRDPDFRVRFMASTNAFVSAEDMAAVLRLGTSMGVPKGPYADLKEVG</sequence>
<evidence type="ECO:0000313" key="1">
    <source>
        <dbReference type="EMBL" id="WBM79903.1"/>
    </source>
</evidence>
<protein>
    <submittedName>
        <fullName evidence="1">Uncharacterized protein</fullName>
    </submittedName>
</protein>
<proteinExistence type="predicted"/>
<gene>
    <name evidence="1" type="ORF">KIV56_17320</name>
</gene>
<reference evidence="1 2" key="1">
    <citation type="submission" date="2021-05" db="EMBL/GenBank/DDBJ databases">
        <authorList>
            <person name="Kumar R."/>
            <person name="Kumar A."/>
            <person name="Mukhia S."/>
        </authorList>
    </citation>
    <scope>NUCLEOTIDE SEQUENCE [LARGE SCALE GENOMIC DNA]</scope>
    <source>
        <strain evidence="1 2">ERMR7:08</strain>
    </source>
</reference>
<accession>A0ABY7NH98</accession>
<name>A0ABY7NH98_9MICO</name>
<organism evidence="1 2">
    <name type="scientific">Cryobacterium breve</name>
    <dbReference type="NCBI Taxonomy" id="1259258"/>
    <lineage>
        <taxon>Bacteria</taxon>
        <taxon>Bacillati</taxon>
        <taxon>Actinomycetota</taxon>
        <taxon>Actinomycetes</taxon>
        <taxon>Micrococcales</taxon>
        <taxon>Microbacteriaceae</taxon>
        <taxon>Cryobacterium</taxon>
    </lineage>
</organism>
<dbReference type="EMBL" id="CP075584">
    <property type="protein sequence ID" value="WBM79903.1"/>
    <property type="molecule type" value="Genomic_DNA"/>
</dbReference>
<dbReference type="Proteomes" id="UP001212421">
    <property type="component" value="Chromosome"/>
</dbReference>
<evidence type="ECO:0000313" key="2">
    <source>
        <dbReference type="Proteomes" id="UP001212421"/>
    </source>
</evidence>